<dbReference type="Pfam" id="PF01585">
    <property type="entry name" value="G-patch"/>
    <property type="match status" value="1"/>
</dbReference>
<dbReference type="InterPro" id="IPR058719">
    <property type="entry name" value="WHD_LYAR"/>
</dbReference>
<dbReference type="InterPro" id="IPR050656">
    <property type="entry name" value="PINX1"/>
</dbReference>
<dbReference type="EnsemblPlants" id="Kaladp0262s0026.1.v1.1">
    <property type="protein sequence ID" value="Kaladp0262s0026.1.v1.1"/>
    <property type="gene ID" value="Kaladp0262s0026.v1.1"/>
</dbReference>
<protein>
    <recommendedName>
        <fullName evidence="4">G-patch domain-containing protein</fullName>
    </recommendedName>
</protein>
<evidence type="ECO:0000256" key="3">
    <source>
        <dbReference type="SAM" id="MobiDB-lite"/>
    </source>
</evidence>
<dbReference type="Gramene" id="Kaladp0262s0026.1.v1.1">
    <property type="protein sequence ID" value="Kaladp0262s0026.1.v1.1"/>
    <property type="gene ID" value="Kaladp0262s0026.v1.1"/>
</dbReference>
<evidence type="ECO:0000313" key="5">
    <source>
        <dbReference type="EnsemblPlants" id="Kaladp0262s0026.1.v1.1"/>
    </source>
</evidence>
<dbReference type="PANTHER" id="PTHR23149:SF9">
    <property type="entry name" value="G PATCH DOMAIN-CONTAINING PROTEIN 4"/>
    <property type="match status" value="1"/>
</dbReference>
<name>A0A7N1A812_KALFE</name>
<dbReference type="PROSITE" id="PS50174">
    <property type="entry name" value="G_PATCH"/>
    <property type="match status" value="1"/>
</dbReference>
<sequence length="354" mass="39368">MAAPEAAVCYVGVAKQSAAFRLMKQMGWEEGEGLGKDKQGIKGHIRVKNKQDTVGVGLEKPNPWAFDTAQFDSILKRLKVQAVQNKSEATEEEDAKETAALEITHKPIAKPTRPQGRYKRREKGKQVNGYSSKDLEGILVKKTDDSPPLDTTESDDFAEVESTKGYSAPEAVQLSADWWGHKYGFVSGGFLGAESKKRKLAPADKERTMFFEQDQENLYNLVQDKATAGKQGLGIKDRPKKVAGVHFQGKKTSLGDSDDESLDCLSAECRDEEISETKSAEDQPKMKLKKLCKKLLRQVPGKSLKMKQLKTLVDEQSPDMFSSFTSKREATSFLKNKLVGSDRFRVEGKRVKLA</sequence>
<organism evidence="5 6">
    <name type="scientific">Kalanchoe fedtschenkoi</name>
    <name type="common">Lavender scallops</name>
    <name type="synonym">South American air plant</name>
    <dbReference type="NCBI Taxonomy" id="63787"/>
    <lineage>
        <taxon>Eukaryota</taxon>
        <taxon>Viridiplantae</taxon>
        <taxon>Streptophyta</taxon>
        <taxon>Embryophyta</taxon>
        <taxon>Tracheophyta</taxon>
        <taxon>Spermatophyta</taxon>
        <taxon>Magnoliopsida</taxon>
        <taxon>eudicotyledons</taxon>
        <taxon>Gunneridae</taxon>
        <taxon>Pentapetalae</taxon>
        <taxon>Saxifragales</taxon>
        <taxon>Crassulaceae</taxon>
        <taxon>Kalanchoe</taxon>
    </lineage>
</organism>
<dbReference type="PANTHER" id="PTHR23149">
    <property type="entry name" value="G PATCH DOMAIN CONTAINING PROTEIN"/>
    <property type="match status" value="1"/>
</dbReference>
<evidence type="ECO:0000256" key="2">
    <source>
        <dbReference type="ARBA" id="ARBA00023242"/>
    </source>
</evidence>
<dbReference type="EnsemblPlants" id="Kaladp0262s0026.3.v1.1">
    <property type="protein sequence ID" value="Kaladp0262s0026.3.v1.1"/>
    <property type="gene ID" value="Kaladp0262s0026.v1.1"/>
</dbReference>
<dbReference type="AlphaFoldDB" id="A0A7N1A812"/>
<feature type="region of interest" description="Disordered" evidence="3">
    <location>
        <begin position="104"/>
        <end position="128"/>
    </location>
</feature>
<feature type="domain" description="G-patch" evidence="4">
    <location>
        <begin position="15"/>
        <end position="61"/>
    </location>
</feature>
<dbReference type="Pfam" id="PF25879">
    <property type="entry name" value="WHD_LYAR"/>
    <property type="match status" value="1"/>
</dbReference>
<dbReference type="Gramene" id="Kaladp0262s0026.3.v1.1">
    <property type="protein sequence ID" value="Kaladp0262s0026.3.v1.1"/>
    <property type="gene ID" value="Kaladp0262s0026.v1.1"/>
</dbReference>
<dbReference type="OMA" id="NERTMFY"/>
<proteinExistence type="predicted"/>
<dbReference type="GO" id="GO:0003676">
    <property type="term" value="F:nucleic acid binding"/>
    <property type="evidence" value="ECO:0007669"/>
    <property type="project" value="InterPro"/>
</dbReference>
<dbReference type="SMART" id="SM00443">
    <property type="entry name" value="G_patch"/>
    <property type="match status" value="1"/>
</dbReference>
<keyword evidence="6" id="KW-1185">Reference proteome</keyword>
<evidence type="ECO:0000256" key="1">
    <source>
        <dbReference type="ARBA" id="ARBA00004123"/>
    </source>
</evidence>
<accession>A0A7N1A812</accession>
<feature type="region of interest" description="Disordered" evidence="3">
    <location>
        <begin position="141"/>
        <end position="164"/>
    </location>
</feature>
<keyword evidence="2" id="KW-0539">Nucleus</keyword>
<dbReference type="Proteomes" id="UP000594263">
    <property type="component" value="Unplaced"/>
</dbReference>
<evidence type="ECO:0000313" key="6">
    <source>
        <dbReference type="Proteomes" id="UP000594263"/>
    </source>
</evidence>
<dbReference type="GO" id="GO:0005730">
    <property type="term" value="C:nucleolus"/>
    <property type="evidence" value="ECO:0007669"/>
    <property type="project" value="TreeGrafter"/>
</dbReference>
<dbReference type="InterPro" id="IPR000467">
    <property type="entry name" value="G_patch_dom"/>
</dbReference>
<comment type="subcellular location">
    <subcellularLocation>
        <location evidence="1">Nucleus</location>
    </subcellularLocation>
</comment>
<evidence type="ECO:0000259" key="4">
    <source>
        <dbReference type="PROSITE" id="PS50174"/>
    </source>
</evidence>
<reference evidence="5" key="1">
    <citation type="submission" date="2021-01" db="UniProtKB">
        <authorList>
            <consortium name="EnsemblPlants"/>
        </authorList>
    </citation>
    <scope>IDENTIFICATION</scope>
</reference>